<dbReference type="PANTHER" id="PTHR24256">
    <property type="entry name" value="TRYPTASE-RELATED"/>
    <property type="match status" value="1"/>
</dbReference>
<dbReference type="Pfam" id="PF18322">
    <property type="entry name" value="CLIP_1"/>
    <property type="match status" value="1"/>
</dbReference>
<evidence type="ECO:0000256" key="5">
    <source>
        <dbReference type="ARBA" id="ARBA00068096"/>
    </source>
</evidence>
<dbReference type="SMART" id="SM00020">
    <property type="entry name" value="Tryp_SPc"/>
    <property type="match status" value="1"/>
</dbReference>
<evidence type="ECO:0000313" key="10">
    <source>
        <dbReference type="EMBL" id="VVC27187.1"/>
    </source>
</evidence>
<evidence type="ECO:0000256" key="1">
    <source>
        <dbReference type="ARBA" id="ARBA00004613"/>
    </source>
</evidence>
<keyword evidence="10" id="KW-0645">Protease</keyword>
<evidence type="ECO:0000256" key="3">
    <source>
        <dbReference type="ARBA" id="ARBA00023157"/>
    </source>
</evidence>
<dbReference type="Pfam" id="PF00089">
    <property type="entry name" value="Trypsin"/>
    <property type="match status" value="1"/>
</dbReference>
<evidence type="ECO:0000256" key="6">
    <source>
        <dbReference type="ARBA" id="ARBA00076468"/>
    </source>
</evidence>
<dbReference type="OrthoDB" id="6261922at2759"/>
<keyword evidence="2" id="KW-0964">Secreted</keyword>
<dbReference type="EMBL" id="CABPRJ010000070">
    <property type="protein sequence ID" value="VVC27187.1"/>
    <property type="molecule type" value="Genomic_DNA"/>
</dbReference>
<feature type="compositionally biased region" description="Low complexity" evidence="7">
    <location>
        <begin position="86"/>
        <end position="96"/>
    </location>
</feature>
<dbReference type="PROSITE" id="PS50240">
    <property type="entry name" value="TRYPSIN_DOM"/>
    <property type="match status" value="1"/>
</dbReference>
<feature type="domain" description="Peptidase S1" evidence="9">
    <location>
        <begin position="198"/>
        <end position="455"/>
    </location>
</feature>
<keyword evidence="3" id="KW-1015">Disulfide bond</keyword>
<accession>A0A5E4M8L6</accession>
<keyword evidence="11" id="KW-1185">Reference proteome</keyword>
<dbReference type="GO" id="GO:0005576">
    <property type="term" value="C:extracellular region"/>
    <property type="evidence" value="ECO:0007669"/>
    <property type="project" value="UniProtKB-SubCell"/>
</dbReference>
<dbReference type="CDD" id="cd00190">
    <property type="entry name" value="Tryp_SPc"/>
    <property type="match status" value="1"/>
</dbReference>
<dbReference type="InterPro" id="IPR009003">
    <property type="entry name" value="Peptidase_S1_PA"/>
</dbReference>
<organism evidence="10 11">
    <name type="scientific">Cinara cedri</name>
    <dbReference type="NCBI Taxonomy" id="506608"/>
    <lineage>
        <taxon>Eukaryota</taxon>
        <taxon>Metazoa</taxon>
        <taxon>Ecdysozoa</taxon>
        <taxon>Arthropoda</taxon>
        <taxon>Hexapoda</taxon>
        <taxon>Insecta</taxon>
        <taxon>Pterygota</taxon>
        <taxon>Neoptera</taxon>
        <taxon>Paraneoptera</taxon>
        <taxon>Hemiptera</taxon>
        <taxon>Sternorrhyncha</taxon>
        <taxon>Aphidomorpha</taxon>
        <taxon>Aphidoidea</taxon>
        <taxon>Aphididae</taxon>
        <taxon>Lachninae</taxon>
        <taxon>Cinara</taxon>
    </lineage>
</organism>
<dbReference type="FunFam" id="2.40.10.10:FF:000038">
    <property type="entry name" value="Serine protease"/>
    <property type="match status" value="1"/>
</dbReference>
<protein>
    <recommendedName>
        <fullName evidence="5">Phenoloxidase-activating factor 2</fullName>
    </recommendedName>
    <alternativeName>
        <fullName evidence="6">Prophenoloxidase-activating factor II</fullName>
    </alternativeName>
</protein>
<keyword evidence="8" id="KW-1133">Transmembrane helix</keyword>
<evidence type="ECO:0000256" key="8">
    <source>
        <dbReference type="SAM" id="Phobius"/>
    </source>
</evidence>
<evidence type="ECO:0000256" key="2">
    <source>
        <dbReference type="ARBA" id="ARBA00022525"/>
    </source>
</evidence>
<comment type="similarity">
    <text evidence="4">Belongs to the peptidase S1 family. CLIP subfamily.</text>
</comment>
<dbReference type="GO" id="GO:0006508">
    <property type="term" value="P:proteolysis"/>
    <property type="evidence" value="ECO:0007669"/>
    <property type="project" value="UniProtKB-KW"/>
</dbReference>
<keyword evidence="8" id="KW-0812">Transmembrane</keyword>
<dbReference type="Proteomes" id="UP000325440">
    <property type="component" value="Unassembled WGS sequence"/>
</dbReference>
<dbReference type="SUPFAM" id="SSF50494">
    <property type="entry name" value="Trypsin-like serine proteases"/>
    <property type="match status" value="1"/>
</dbReference>
<dbReference type="InterPro" id="IPR001314">
    <property type="entry name" value="Peptidase_S1A"/>
</dbReference>
<evidence type="ECO:0000259" key="9">
    <source>
        <dbReference type="PROSITE" id="PS50240"/>
    </source>
</evidence>
<dbReference type="Gene3D" id="2.40.10.10">
    <property type="entry name" value="Trypsin-like serine proteases"/>
    <property type="match status" value="2"/>
</dbReference>
<gene>
    <name evidence="10" type="ORF">CINCED_3A020607</name>
</gene>
<proteinExistence type="inferred from homology"/>
<sequence length="476" mass="53703">MPNEIKLRMSAANKGYYALEKLLKSKLLSIPLSIFLTAMLLFQIPILTVYGQTTTELWYGIFPPPPSSSPETNTTNYNVPEGIFQSTSSEPQTTSSLTDVTIKNHIGSVSQSTDEPFSQLNTACECLKVWQCANNTIITDGTGLIDIRQNFNSPCSHYSEKCCYLPEKSAEITNQQVYKENVREKCGKWNKYGVGYKITGGKDNEAEFSEFPWMAVIFNTDPYMQDKKEYLCSGSLIHPKVVLTVAHYFSPRFTKKNISEENLIIRAGEWDLKTEPELIPHQDRRVSKIIIHEDFVYLNVHNDVALILLTEPFTQRSNVGTICLPPQGFQFYDHRCQVSGWGGNSVFDTPNLYQAILKKIDVPIIPHKICEEKLRHTRLGVHFQLHNSFICAGGEIGKDACKGDGGGPLMCLIPGRPEQFYQAGIVSWGIGCNNENPGVYASVAIFRGWIDRQITNLGLDKTYYDENYDQSHTTEF</sequence>
<dbReference type="PRINTS" id="PR00722">
    <property type="entry name" value="CHYMOTRYPSIN"/>
</dbReference>
<evidence type="ECO:0000256" key="7">
    <source>
        <dbReference type="SAM" id="MobiDB-lite"/>
    </source>
</evidence>
<comment type="subcellular location">
    <subcellularLocation>
        <location evidence="1">Secreted</location>
    </subcellularLocation>
</comment>
<feature type="transmembrane region" description="Helical" evidence="8">
    <location>
        <begin position="27"/>
        <end position="47"/>
    </location>
</feature>
<dbReference type="InterPro" id="IPR043504">
    <property type="entry name" value="Peptidase_S1_PA_chymotrypsin"/>
</dbReference>
<evidence type="ECO:0000256" key="4">
    <source>
        <dbReference type="ARBA" id="ARBA00024195"/>
    </source>
</evidence>
<dbReference type="InterPro" id="IPR041515">
    <property type="entry name" value="PPAF-2-like_Clip"/>
</dbReference>
<feature type="region of interest" description="Disordered" evidence="7">
    <location>
        <begin position="66"/>
        <end position="96"/>
    </location>
</feature>
<name>A0A5E4M8L6_9HEMI</name>
<keyword evidence="10" id="KW-0378">Hydrolase</keyword>
<keyword evidence="8" id="KW-0472">Membrane</keyword>
<dbReference type="InterPro" id="IPR051487">
    <property type="entry name" value="Ser/Thr_Proteases_Immune/Dev"/>
</dbReference>
<dbReference type="AlphaFoldDB" id="A0A5E4M8L6"/>
<reference evidence="10 11" key="1">
    <citation type="submission" date="2019-08" db="EMBL/GenBank/DDBJ databases">
        <authorList>
            <person name="Alioto T."/>
            <person name="Alioto T."/>
            <person name="Gomez Garrido J."/>
        </authorList>
    </citation>
    <scope>NUCLEOTIDE SEQUENCE [LARGE SCALE GENOMIC DNA]</scope>
</reference>
<dbReference type="InterPro" id="IPR001254">
    <property type="entry name" value="Trypsin_dom"/>
</dbReference>
<dbReference type="GO" id="GO:0004252">
    <property type="term" value="F:serine-type endopeptidase activity"/>
    <property type="evidence" value="ECO:0007669"/>
    <property type="project" value="InterPro"/>
</dbReference>
<evidence type="ECO:0000313" key="11">
    <source>
        <dbReference type="Proteomes" id="UP000325440"/>
    </source>
</evidence>